<dbReference type="AlphaFoldDB" id="A0A0D2LXK1"/>
<protein>
    <submittedName>
        <fullName evidence="2">Uncharacterized protein</fullName>
    </submittedName>
</protein>
<dbReference type="Proteomes" id="UP000054270">
    <property type="component" value="Unassembled WGS sequence"/>
</dbReference>
<reference evidence="3" key="1">
    <citation type="submission" date="2014-04" db="EMBL/GenBank/DDBJ databases">
        <title>Evolutionary Origins and Diversification of the Mycorrhizal Mutualists.</title>
        <authorList>
            <consortium name="DOE Joint Genome Institute"/>
            <consortium name="Mycorrhizal Genomics Consortium"/>
            <person name="Kohler A."/>
            <person name="Kuo A."/>
            <person name="Nagy L.G."/>
            <person name="Floudas D."/>
            <person name="Copeland A."/>
            <person name="Barry K.W."/>
            <person name="Cichocki N."/>
            <person name="Veneault-Fourrey C."/>
            <person name="LaButti K."/>
            <person name="Lindquist E.A."/>
            <person name="Lipzen A."/>
            <person name="Lundell T."/>
            <person name="Morin E."/>
            <person name="Murat C."/>
            <person name="Riley R."/>
            <person name="Ohm R."/>
            <person name="Sun H."/>
            <person name="Tunlid A."/>
            <person name="Henrissat B."/>
            <person name="Grigoriev I.V."/>
            <person name="Hibbett D.S."/>
            <person name="Martin F."/>
        </authorList>
    </citation>
    <scope>NUCLEOTIDE SEQUENCE [LARGE SCALE GENOMIC DNA]</scope>
    <source>
        <strain evidence="3">FD-334 SS-4</strain>
    </source>
</reference>
<feature type="region of interest" description="Disordered" evidence="1">
    <location>
        <begin position="226"/>
        <end position="287"/>
    </location>
</feature>
<accession>A0A0D2LXK1</accession>
<dbReference type="EMBL" id="KN817640">
    <property type="protein sequence ID" value="KJA15613.1"/>
    <property type="molecule type" value="Genomic_DNA"/>
</dbReference>
<gene>
    <name evidence="2" type="ORF">HYPSUDRAFT_207756</name>
</gene>
<feature type="region of interest" description="Disordered" evidence="1">
    <location>
        <begin position="163"/>
        <end position="199"/>
    </location>
</feature>
<evidence type="ECO:0000313" key="3">
    <source>
        <dbReference type="Proteomes" id="UP000054270"/>
    </source>
</evidence>
<sequence length="373" mass="39307">MSVALAPKPPHLSFSPSALHRRHPSAPVVVQPTRTPGLLAIKPPRTTPARALPAAQRHAKAAKPAKANQVVRAASLVSMQPMAAQLQAPSTPSPAAARGRAHAKTHKAPVYRSASSTSSVRGKHGRQPSPPINTVTITTQVPLHPAPSQAEVPVISSNLFDPFSAASPPPSPTLAKPSGRLARRRQMQQAEAPALARPIPAAKPLSYPALSRSDPLPSHMRRAFPVCDDQRSEPPSPPATPTRPAHTHTHAPPRTAPLTARAPFGFPFAKGDVSSPPRTTLKRHHRRVPSEGVFAMSSDEDVSSGPGGVVLSRTLFAPLPVTPRAAVGGARSVDTGVPLTAEQRTAREKAGYFASSMFQNSPSPEELPDPLLL</sequence>
<evidence type="ECO:0000313" key="2">
    <source>
        <dbReference type="EMBL" id="KJA15613.1"/>
    </source>
</evidence>
<dbReference type="STRING" id="945553.A0A0D2LXK1"/>
<evidence type="ECO:0000256" key="1">
    <source>
        <dbReference type="SAM" id="MobiDB-lite"/>
    </source>
</evidence>
<dbReference type="OrthoDB" id="3226344at2759"/>
<feature type="region of interest" description="Disordered" evidence="1">
    <location>
        <begin position="1"/>
        <end position="46"/>
    </location>
</feature>
<feature type="compositionally biased region" description="Basic residues" evidence="1">
    <location>
        <begin position="99"/>
        <end position="109"/>
    </location>
</feature>
<organism evidence="2 3">
    <name type="scientific">Hypholoma sublateritium (strain FD-334 SS-4)</name>
    <dbReference type="NCBI Taxonomy" id="945553"/>
    <lineage>
        <taxon>Eukaryota</taxon>
        <taxon>Fungi</taxon>
        <taxon>Dikarya</taxon>
        <taxon>Basidiomycota</taxon>
        <taxon>Agaricomycotina</taxon>
        <taxon>Agaricomycetes</taxon>
        <taxon>Agaricomycetidae</taxon>
        <taxon>Agaricales</taxon>
        <taxon>Agaricineae</taxon>
        <taxon>Strophariaceae</taxon>
        <taxon>Hypholoma</taxon>
    </lineage>
</organism>
<feature type="compositionally biased region" description="Low complexity" evidence="1">
    <location>
        <begin position="252"/>
        <end position="263"/>
    </location>
</feature>
<name>A0A0D2LXK1_HYPSF</name>
<keyword evidence="3" id="KW-1185">Reference proteome</keyword>
<dbReference type="OMA" id="EGVFAMS"/>
<proteinExistence type="predicted"/>
<feature type="region of interest" description="Disordered" evidence="1">
    <location>
        <begin position="84"/>
        <end position="135"/>
    </location>
</feature>